<dbReference type="SUPFAM" id="SSF56436">
    <property type="entry name" value="C-type lectin-like"/>
    <property type="match status" value="1"/>
</dbReference>
<dbReference type="Pfam" id="PF00059">
    <property type="entry name" value="Lectin_C"/>
    <property type="match status" value="1"/>
</dbReference>
<dbReference type="VEuPathDB" id="VectorBase:BGLB031370"/>
<name>A0A2C9LIH8_BIOGL</name>
<evidence type="ECO:0000313" key="5">
    <source>
        <dbReference type="Proteomes" id="UP001165740"/>
    </source>
</evidence>
<dbReference type="VEuPathDB" id="VectorBase:BGLAX_040521"/>
<dbReference type="GeneID" id="106067937"/>
<feature type="chain" id="PRO_5014285078" evidence="1">
    <location>
        <begin position="20"/>
        <end position="163"/>
    </location>
</feature>
<dbReference type="AlphaFoldDB" id="A0A2C9LIH8"/>
<evidence type="ECO:0000313" key="6">
    <source>
        <dbReference type="RefSeq" id="XP_013082664.1"/>
    </source>
</evidence>
<accession>A0A2C9LIH8</accession>
<evidence type="ECO:0000259" key="2">
    <source>
        <dbReference type="PROSITE" id="PS50041"/>
    </source>
</evidence>
<dbReference type="SMART" id="SM00034">
    <property type="entry name" value="CLECT"/>
    <property type="match status" value="1"/>
</dbReference>
<dbReference type="InterPro" id="IPR016187">
    <property type="entry name" value="CTDL_fold"/>
</dbReference>
<dbReference type="Proteomes" id="UP001165740">
    <property type="component" value="Chromosome 11"/>
</dbReference>
<reference evidence="6" key="2">
    <citation type="submission" date="2025-04" db="UniProtKB">
        <authorList>
            <consortium name="RefSeq"/>
        </authorList>
    </citation>
    <scope>IDENTIFICATION</scope>
</reference>
<dbReference type="InterPro" id="IPR016186">
    <property type="entry name" value="C-type_lectin-like/link_sf"/>
</dbReference>
<dbReference type="KEGG" id="bgt:106067937"/>
<keyword evidence="5" id="KW-1185">Reference proteome</keyword>
<dbReference type="PROSITE" id="PS50041">
    <property type="entry name" value="C_TYPE_LECTIN_2"/>
    <property type="match status" value="1"/>
</dbReference>
<evidence type="ECO:0000313" key="3">
    <source>
        <dbReference type="EnsemblMetazoa" id="BGLB031370-PB"/>
    </source>
</evidence>
<organism evidence="3 4">
    <name type="scientific">Biomphalaria glabrata</name>
    <name type="common">Bloodfluke planorb</name>
    <name type="synonym">Freshwater snail</name>
    <dbReference type="NCBI Taxonomy" id="6526"/>
    <lineage>
        <taxon>Eukaryota</taxon>
        <taxon>Metazoa</taxon>
        <taxon>Spiralia</taxon>
        <taxon>Lophotrochozoa</taxon>
        <taxon>Mollusca</taxon>
        <taxon>Gastropoda</taxon>
        <taxon>Heterobranchia</taxon>
        <taxon>Euthyneura</taxon>
        <taxon>Panpulmonata</taxon>
        <taxon>Hygrophila</taxon>
        <taxon>Lymnaeoidea</taxon>
        <taxon>Planorbidae</taxon>
        <taxon>Biomphalaria</taxon>
    </lineage>
</organism>
<dbReference type="Gene3D" id="3.10.100.10">
    <property type="entry name" value="Mannose-Binding Protein A, subunit A"/>
    <property type="match status" value="1"/>
</dbReference>
<dbReference type="OMA" id="SHYICEL"/>
<evidence type="ECO:0000256" key="1">
    <source>
        <dbReference type="SAM" id="SignalP"/>
    </source>
</evidence>
<gene>
    <name evidence="3" type="primary">106067937</name>
    <name evidence="6" type="synonym">LOC106067937</name>
</gene>
<sequence length="163" mass="18427">MTSALLTLLLIGTVHFVLATDIRVSLDNARFFPPFAYLNKLYFISRLTFPSFSLARAACESVGAYVAEIDGQAEIIFLQLYVNRTDVARVYISGTDAASDGRFIFQRTGVTLNIFDWFPSEPNNFNGFEDCIELVKERQSRMNDIVCNNPFARPSVLCEKDLF</sequence>
<feature type="signal peptide" evidence="1">
    <location>
        <begin position="1"/>
        <end position="19"/>
    </location>
</feature>
<evidence type="ECO:0000313" key="4">
    <source>
        <dbReference type="Proteomes" id="UP000076420"/>
    </source>
</evidence>
<feature type="domain" description="C-type lectin" evidence="2">
    <location>
        <begin position="37"/>
        <end position="148"/>
    </location>
</feature>
<reference evidence="3" key="1">
    <citation type="submission" date="2020-05" db="UniProtKB">
        <authorList>
            <consortium name="EnsemblMetazoa"/>
        </authorList>
    </citation>
    <scope>IDENTIFICATION</scope>
    <source>
        <strain evidence="3">BB02</strain>
    </source>
</reference>
<dbReference type="EnsemblMetazoa" id="BGLB031370-RB">
    <property type="protein sequence ID" value="BGLB031370-PB"/>
    <property type="gene ID" value="BGLB031370"/>
</dbReference>
<dbReference type="CDD" id="cd00037">
    <property type="entry name" value="CLECT"/>
    <property type="match status" value="1"/>
</dbReference>
<dbReference type="InterPro" id="IPR001304">
    <property type="entry name" value="C-type_lectin-like"/>
</dbReference>
<keyword evidence="1" id="KW-0732">Signal</keyword>
<dbReference type="EnsemblMetazoa" id="BGLB031370-RA">
    <property type="protein sequence ID" value="BGLB031370-PA"/>
    <property type="gene ID" value="BGLB031370"/>
</dbReference>
<dbReference type="OrthoDB" id="6153286at2759"/>
<protein>
    <submittedName>
        <fullName evidence="6">Ladderlectin-like</fullName>
    </submittedName>
</protein>
<proteinExistence type="predicted"/>
<dbReference type="Proteomes" id="UP000076420">
    <property type="component" value="Unassembled WGS sequence"/>
</dbReference>
<dbReference type="RefSeq" id="XP_013082664.1">
    <property type="nucleotide sequence ID" value="XM_013227210.2"/>
</dbReference>